<dbReference type="AlphaFoldDB" id="A0A0S7EJX8"/>
<sequence length="164" mass="17983">TKEIGVNTGKSNTPYSTKSRAAKFIVRIWASAFRHVKRDFFVTKTLSQKPTSAPPYSSGLLVCCDELTGRKVLIRDSDRTGSGPIGPVYPSPGNRCVDARLLSGSDDIADFLSATQHSSEMRAGTESLDLEGDLFGCEIKVAERFVQRREKYASSVARMPKCQC</sequence>
<reference evidence="1" key="1">
    <citation type="submission" date="2014-12" db="EMBL/GenBank/DDBJ databases">
        <title>Parallel Evolution in Life History Adaptation Evident in the Tissue-Specific Poeciliopsis prolifica transcriptome.</title>
        <authorList>
            <person name="Jue N.K."/>
            <person name="Foley R.J."/>
            <person name="Obergfell C."/>
            <person name="Reznick D.N."/>
            <person name="O'Neill R.J."/>
            <person name="O'Neill M.J."/>
        </authorList>
    </citation>
    <scope>NUCLEOTIDE SEQUENCE</scope>
</reference>
<dbReference type="EMBL" id="GBYX01476294">
    <property type="protein sequence ID" value="JAO05383.1"/>
    <property type="molecule type" value="Transcribed_RNA"/>
</dbReference>
<feature type="non-terminal residue" evidence="1">
    <location>
        <position position="164"/>
    </location>
</feature>
<protein>
    <submittedName>
        <fullName evidence="1">PPUP8985</fullName>
    </submittedName>
</protein>
<feature type="non-terminal residue" evidence="1">
    <location>
        <position position="1"/>
    </location>
</feature>
<gene>
    <name evidence="1" type="primary">PPUP8985</name>
</gene>
<name>A0A0S7EJX8_9TELE</name>
<proteinExistence type="predicted"/>
<accession>A0A0S7EJX8</accession>
<evidence type="ECO:0000313" key="1">
    <source>
        <dbReference type="EMBL" id="JAO05383.1"/>
    </source>
</evidence>
<organism evidence="1">
    <name type="scientific">Poeciliopsis prolifica</name>
    <name type="common">blackstripe livebearer</name>
    <dbReference type="NCBI Taxonomy" id="188132"/>
    <lineage>
        <taxon>Eukaryota</taxon>
        <taxon>Metazoa</taxon>
        <taxon>Chordata</taxon>
        <taxon>Craniata</taxon>
        <taxon>Vertebrata</taxon>
        <taxon>Euteleostomi</taxon>
        <taxon>Actinopterygii</taxon>
        <taxon>Neopterygii</taxon>
        <taxon>Teleostei</taxon>
        <taxon>Neoteleostei</taxon>
        <taxon>Acanthomorphata</taxon>
        <taxon>Ovalentaria</taxon>
        <taxon>Atherinomorphae</taxon>
        <taxon>Cyprinodontiformes</taxon>
        <taxon>Poeciliidae</taxon>
        <taxon>Poeciliinae</taxon>
        <taxon>Poeciliopsis</taxon>
    </lineage>
</organism>